<dbReference type="Gene3D" id="3.40.50.1000">
    <property type="entry name" value="HAD superfamily/HAD-like"/>
    <property type="match status" value="1"/>
</dbReference>
<dbReference type="AlphaFoldDB" id="A0A545TXX8"/>
<dbReference type="GO" id="GO:0016791">
    <property type="term" value="F:phosphatase activity"/>
    <property type="evidence" value="ECO:0007669"/>
    <property type="project" value="TreeGrafter"/>
</dbReference>
<evidence type="ECO:0000256" key="3">
    <source>
        <dbReference type="ARBA" id="ARBA00022842"/>
    </source>
</evidence>
<accession>A0A545TXX8</accession>
<gene>
    <name evidence="4" type="ORF">FKG95_07565</name>
</gene>
<evidence type="ECO:0000256" key="2">
    <source>
        <dbReference type="ARBA" id="ARBA00022801"/>
    </source>
</evidence>
<dbReference type="InterPro" id="IPR041492">
    <property type="entry name" value="HAD_2"/>
</dbReference>
<dbReference type="SUPFAM" id="SSF56784">
    <property type="entry name" value="HAD-like"/>
    <property type="match status" value="1"/>
</dbReference>
<sequence>MILIFDLDDTLYDERSFVLSGLLCVAQHGSQEFGLDPEASFSFMKQVLEHEGRGSIFDRWLAQHGIANRKRVAACVKIYRHHHPNITLPSAHREMLHRLQLLYPLYLVTDGHKVAQQRKVEALGVGTFFRRVFITHRFGIAHAKPSLYCFERIKQAEGVDWPQLLYVGDNPSKDFVNLNKVGAVTVRIHTGIHAQAVVETEFDATHHIDRLSDFETLLAHITD</sequence>
<evidence type="ECO:0000313" key="4">
    <source>
        <dbReference type="EMBL" id="TQV82078.1"/>
    </source>
</evidence>
<dbReference type="GO" id="GO:0046872">
    <property type="term" value="F:metal ion binding"/>
    <property type="evidence" value="ECO:0007669"/>
    <property type="project" value="UniProtKB-KW"/>
</dbReference>
<evidence type="ECO:0000256" key="1">
    <source>
        <dbReference type="ARBA" id="ARBA00022723"/>
    </source>
</evidence>
<evidence type="ECO:0000313" key="5">
    <source>
        <dbReference type="Proteomes" id="UP000315252"/>
    </source>
</evidence>
<dbReference type="InterPro" id="IPR023214">
    <property type="entry name" value="HAD_sf"/>
</dbReference>
<keyword evidence="3" id="KW-0460">Magnesium</keyword>
<dbReference type="Proteomes" id="UP000315252">
    <property type="component" value="Unassembled WGS sequence"/>
</dbReference>
<dbReference type="Pfam" id="PF13419">
    <property type="entry name" value="HAD_2"/>
    <property type="match status" value="1"/>
</dbReference>
<keyword evidence="1" id="KW-0479">Metal-binding</keyword>
<dbReference type="RefSeq" id="WP_142895708.1">
    <property type="nucleotide sequence ID" value="NZ_ML660053.1"/>
</dbReference>
<dbReference type="OrthoDB" id="148966at2"/>
<keyword evidence="5" id="KW-1185">Reference proteome</keyword>
<dbReference type="SFLD" id="SFLDG01129">
    <property type="entry name" value="C1.5:_HAD__Beta-PGM__Phosphata"/>
    <property type="match status" value="1"/>
</dbReference>
<dbReference type="InterPro" id="IPR051400">
    <property type="entry name" value="HAD-like_hydrolase"/>
</dbReference>
<dbReference type="Gene3D" id="1.10.150.520">
    <property type="match status" value="1"/>
</dbReference>
<dbReference type="PANTHER" id="PTHR46470">
    <property type="entry name" value="N-ACYLNEURAMINATE-9-PHOSPHATASE"/>
    <property type="match status" value="1"/>
</dbReference>
<dbReference type="SFLD" id="SFLDS00003">
    <property type="entry name" value="Haloacid_Dehalogenase"/>
    <property type="match status" value="1"/>
</dbReference>
<name>A0A545TXX8_9PROT</name>
<dbReference type="PANTHER" id="PTHR46470:SF2">
    <property type="entry name" value="GLYCERALDEHYDE 3-PHOSPHATE PHOSPHATASE"/>
    <property type="match status" value="1"/>
</dbReference>
<protein>
    <submittedName>
        <fullName evidence="4">HAD family hydrolase</fullName>
    </submittedName>
</protein>
<organism evidence="4 5">
    <name type="scientific">Denitrobaculum tricleocarpae</name>
    <dbReference type="NCBI Taxonomy" id="2591009"/>
    <lineage>
        <taxon>Bacteria</taxon>
        <taxon>Pseudomonadati</taxon>
        <taxon>Pseudomonadota</taxon>
        <taxon>Alphaproteobacteria</taxon>
        <taxon>Rhodospirillales</taxon>
        <taxon>Rhodospirillaceae</taxon>
        <taxon>Denitrobaculum</taxon>
    </lineage>
</organism>
<dbReference type="EMBL" id="VHSH01000002">
    <property type="protein sequence ID" value="TQV82078.1"/>
    <property type="molecule type" value="Genomic_DNA"/>
</dbReference>
<reference evidence="4 5" key="1">
    <citation type="submission" date="2019-06" db="EMBL/GenBank/DDBJ databases">
        <title>Whole genome sequence for Rhodospirillaceae sp. R148.</title>
        <authorList>
            <person name="Wang G."/>
        </authorList>
    </citation>
    <scope>NUCLEOTIDE SEQUENCE [LARGE SCALE GENOMIC DNA]</scope>
    <source>
        <strain evidence="4 5">R148</strain>
    </source>
</reference>
<keyword evidence="2 4" id="KW-0378">Hydrolase</keyword>
<dbReference type="InterPro" id="IPR036412">
    <property type="entry name" value="HAD-like_sf"/>
</dbReference>
<proteinExistence type="predicted"/>
<comment type="caution">
    <text evidence="4">The sequence shown here is derived from an EMBL/GenBank/DDBJ whole genome shotgun (WGS) entry which is preliminary data.</text>
</comment>